<organism evidence="1 2">
    <name type="scientific">Pseudogracilibacillus auburnensis</name>
    <dbReference type="NCBI Taxonomy" id="1494959"/>
    <lineage>
        <taxon>Bacteria</taxon>
        <taxon>Bacillati</taxon>
        <taxon>Bacillota</taxon>
        <taxon>Bacilli</taxon>
        <taxon>Bacillales</taxon>
        <taxon>Bacillaceae</taxon>
        <taxon>Pseudogracilibacillus</taxon>
    </lineage>
</organism>
<gene>
    <name evidence="1" type="ORF">DFR56_11511</name>
</gene>
<evidence type="ECO:0000313" key="1">
    <source>
        <dbReference type="EMBL" id="PXW83543.1"/>
    </source>
</evidence>
<evidence type="ECO:0000313" key="2">
    <source>
        <dbReference type="Proteomes" id="UP000247978"/>
    </source>
</evidence>
<proteinExistence type="predicted"/>
<sequence>MSINNTIGQIYDLPAPEINSEDSCRIENFI</sequence>
<comment type="caution">
    <text evidence="1">The sequence shown here is derived from an EMBL/GenBank/DDBJ whole genome shotgun (WGS) entry which is preliminary data.</text>
</comment>
<reference evidence="1 2" key="1">
    <citation type="submission" date="2018-05" db="EMBL/GenBank/DDBJ databases">
        <title>Genomic Encyclopedia of Type Strains, Phase IV (KMG-IV): sequencing the most valuable type-strain genomes for metagenomic binning, comparative biology and taxonomic classification.</title>
        <authorList>
            <person name="Goeker M."/>
        </authorList>
    </citation>
    <scope>NUCLEOTIDE SEQUENCE [LARGE SCALE GENOMIC DNA]</scope>
    <source>
        <strain evidence="1 2">DSM 28556</strain>
    </source>
</reference>
<dbReference type="EMBL" id="QJJQ01000015">
    <property type="protein sequence ID" value="PXW83543.1"/>
    <property type="molecule type" value="Genomic_DNA"/>
</dbReference>
<dbReference type="Proteomes" id="UP000247978">
    <property type="component" value="Unassembled WGS sequence"/>
</dbReference>
<keyword evidence="2" id="KW-1185">Reference proteome</keyword>
<name>A0A2V3VNW0_9BACI</name>
<protein>
    <submittedName>
        <fullName evidence="1">Uncharacterized protein</fullName>
    </submittedName>
</protein>
<dbReference type="AlphaFoldDB" id="A0A2V3VNW0"/>
<accession>A0A2V3VNW0</accession>